<name>A0ABY4I257_CHIFI</name>
<gene>
    <name evidence="1" type="ORF">MYF79_00190</name>
</gene>
<reference evidence="1 2" key="1">
    <citation type="submission" date="2022-04" db="EMBL/GenBank/DDBJ databases">
        <title>The arsenic-methylating capacity of Chitinophaga filiformis YT5 during chitin decomposition.</title>
        <authorList>
            <person name="Chen G."/>
            <person name="Liang Y."/>
        </authorList>
    </citation>
    <scope>NUCLEOTIDE SEQUENCE [LARGE SCALE GENOMIC DNA]</scope>
    <source>
        <strain evidence="1 2">YT5</strain>
    </source>
</reference>
<evidence type="ECO:0000313" key="1">
    <source>
        <dbReference type="EMBL" id="UPK69705.1"/>
    </source>
</evidence>
<organism evidence="1 2">
    <name type="scientific">Chitinophaga filiformis</name>
    <name type="common">Myxococcus filiformis</name>
    <name type="synonym">Flexibacter filiformis</name>
    <dbReference type="NCBI Taxonomy" id="104663"/>
    <lineage>
        <taxon>Bacteria</taxon>
        <taxon>Pseudomonadati</taxon>
        <taxon>Bacteroidota</taxon>
        <taxon>Chitinophagia</taxon>
        <taxon>Chitinophagales</taxon>
        <taxon>Chitinophagaceae</taxon>
        <taxon>Chitinophaga</taxon>
    </lineage>
</organism>
<protein>
    <recommendedName>
        <fullName evidence="3">Preprotein translocase subunit SecB</fullName>
    </recommendedName>
</protein>
<sequence>MPSTENIVDVKYGINFAKTLSFSYKSMEVLELQEIDLTKLKVKFVNKIEVNKNLQIIEIDFGTNFFNDKDIELLEYSLRMNYHILNFEEAVVSNSDPQTYEIHDRLMLHLMGLTISTARGILISHLMNTDYKNIFIPVFSESEIEKLFFSGKKEKSKE</sequence>
<keyword evidence="2" id="KW-1185">Reference proteome</keyword>
<accession>A0ABY4I257</accession>
<dbReference type="RefSeq" id="WP_247811980.1">
    <property type="nucleotide sequence ID" value="NZ_CP095855.1"/>
</dbReference>
<evidence type="ECO:0008006" key="3">
    <source>
        <dbReference type="Google" id="ProtNLM"/>
    </source>
</evidence>
<proteinExistence type="predicted"/>
<dbReference type="Proteomes" id="UP000830198">
    <property type="component" value="Chromosome"/>
</dbReference>
<evidence type="ECO:0000313" key="2">
    <source>
        <dbReference type="Proteomes" id="UP000830198"/>
    </source>
</evidence>
<dbReference type="EMBL" id="CP095855">
    <property type="protein sequence ID" value="UPK69705.1"/>
    <property type="molecule type" value="Genomic_DNA"/>
</dbReference>